<evidence type="ECO:0000313" key="3">
    <source>
        <dbReference type="Proteomes" id="UP001569904"/>
    </source>
</evidence>
<name>A0ABV4QP42_9ACTN</name>
<evidence type="ECO:0000313" key="2">
    <source>
        <dbReference type="EMBL" id="MFA1552370.1"/>
    </source>
</evidence>
<keyword evidence="3" id="KW-1185">Reference proteome</keyword>
<dbReference type="RefSeq" id="WP_371938649.1">
    <property type="nucleotide sequence ID" value="NZ_JAXCEH010000001.1"/>
</dbReference>
<sequence length="52" mass="5700">MNAHLAHTIIRDAMPLVAALLTVWLTRDRGPRPPSGPTSDPRDEADLPDRDA</sequence>
<dbReference type="Proteomes" id="UP001569904">
    <property type="component" value="Unassembled WGS sequence"/>
</dbReference>
<feature type="region of interest" description="Disordered" evidence="1">
    <location>
        <begin position="26"/>
        <end position="52"/>
    </location>
</feature>
<evidence type="ECO:0000256" key="1">
    <source>
        <dbReference type="SAM" id="MobiDB-lite"/>
    </source>
</evidence>
<organism evidence="2 3">
    <name type="scientific">Actinomadura chokoriensis</name>
    <dbReference type="NCBI Taxonomy" id="454156"/>
    <lineage>
        <taxon>Bacteria</taxon>
        <taxon>Bacillati</taxon>
        <taxon>Actinomycetota</taxon>
        <taxon>Actinomycetes</taxon>
        <taxon>Streptosporangiales</taxon>
        <taxon>Thermomonosporaceae</taxon>
        <taxon>Actinomadura</taxon>
    </lineage>
</organism>
<dbReference type="EMBL" id="JAXCEH010000001">
    <property type="protein sequence ID" value="MFA1552370.1"/>
    <property type="molecule type" value="Genomic_DNA"/>
</dbReference>
<protein>
    <submittedName>
        <fullName evidence="2">Uncharacterized protein</fullName>
    </submittedName>
</protein>
<reference evidence="2 3" key="1">
    <citation type="submission" date="2023-11" db="EMBL/GenBank/DDBJ databases">
        <title>Actinomadura monticuli sp. nov., isolated from volcanic ash.</title>
        <authorList>
            <person name="Lee S.D."/>
            <person name="Yang H."/>
            <person name="Kim I.S."/>
        </authorList>
    </citation>
    <scope>NUCLEOTIDE SEQUENCE [LARGE SCALE GENOMIC DNA]</scope>
    <source>
        <strain evidence="2 3">DSM 45346</strain>
    </source>
</reference>
<feature type="compositionally biased region" description="Basic and acidic residues" evidence="1">
    <location>
        <begin position="40"/>
        <end position="52"/>
    </location>
</feature>
<comment type="caution">
    <text evidence="2">The sequence shown here is derived from an EMBL/GenBank/DDBJ whole genome shotgun (WGS) entry which is preliminary data.</text>
</comment>
<accession>A0ABV4QP42</accession>
<proteinExistence type="predicted"/>
<gene>
    <name evidence="2" type="ORF">SM436_01570</name>
</gene>